<keyword evidence="5" id="KW-0677">Repeat</keyword>
<dbReference type="InterPro" id="IPR016024">
    <property type="entry name" value="ARM-type_fold"/>
</dbReference>
<dbReference type="SUPFAM" id="SSF48371">
    <property type="entry name" value="ARM repeat"/>
    <property type="match status" value="1"/>
</dbReference>
<evidence type="ECO:0000256" key="3">
    <source>
        <dbReference type="ARBA" id="ARBA00022448"/>
    </source>
</evidence>
<reference evidence="10 11" key="1">
    <citation type="journal article" date="2011" name="Science">
        <title>Comparative functional genomics of the fission yeasts.</title>
        <authorList>
            <person name="Rhind N."/>
            <person name="Chen Z."/>
            <person name="Yassour M."/>
            <person name="Thompson D.A."/>
            <person name="Haas B.J."/>
            <person name="Habib N."/>
            <person name="Wapinski I."/>
            <person name="Roy S."/>
            <person name="Lin M.F."/>
            <person name="Heiman D.I."/>
            <person name="Young S.K."/>
            <person name="Furuya K."/>
            <person name="Guo Y."/>
            <person name="Pidoux A."/>
            <person name="Chen H.M."/>
            <person name="Robbertse B."/>
            <person name="Goldberg J.M."/>
            <person name="Aoki K."/>
            <person name="Bayne E.H."/>
            <person name="Berlin A.M."/>
            <person name="Desjardins C.A."/>
            <person name="Dobbs E."/>
            <person name="Dukaj L."/>
            <person name="Fan L."/>
            <person name="FitzGerald M.G."/>
            <person name="French C."/>
            <person name="Gujja S."/>
            <person name="Hansen K."/>
            <person name="Keifenheim D."/>
            <person name="Levin J.Z."/>
            <person name="Mosher R.A."/>
            <person name="Mueller C.A."/>
            <person name="Pfiffner J."/>
            <person name="Priest M."/>
            <person name="Russ C."/>
            <person name="Smialowska A."/>
            <person name="Swoboda P."/>
            <person name="Sykes S.M."/>
            <person name="Vaughn M."/>
            <person name="Vengrova S."/>
            <person name="Yoder R."/>
            <person name="Zeng Q."/>
            <person name="Allshire R."/>
            <person name="Baulcombe D."/>
            <person name="Birren B.W."/>
            <person name="Brown W."/>
            <person name="Ekwall K."/>
            <person name="Kellis M."/>
            <person name="Leatherwood J."/>
            <person name="Levin H."/>
            <person name="Margalit H."/>
            <person name="Martienssen R."/>
            <person name="Nieduszynski C.A."/>
            <person name="Spatafora J.W."/>
            <person name="Friedman N."/>
            <person name="Dalgaard J.Z."/>
            <person name="Baumann P."/>
            <person name="Niki H."/>
            <person name="Regev A."/>
            <person name="Nusbaum C."/>
        </authorList>
    </citation>
    <scope>NUCLEOTIDE SEQUENCE [LARGE SCALE GENOMIC DNA]</scope>
    <source>
        <strain evidence="11">OY26 / ATCC MYA-4695 / CBS 11777 / NBRC 106824 / NRRL Y48691</strain>
    </source>
</reference>
<evidence type="ECO:0000256" key="8">
    <source>
        <dbReference type="ARBA" id="ARBA00038423"/>
    </source>
</evidence>
<evidence type="ECO:0000256" key="7">
    <source>
        <dbReference type="ARBA" id="ARBA00023242"/>
    </source>
</evidence>
<dbReference type="OMA" id="AQEGAMS"/>
<comment type="similarity">
    <text evidence="8">Belongs to the importin beta family. Importin beta-2 subfamily.</text>
</comment>
<name>S9VZ80_SCHCR</name>
<dbReference type="eggNOG" id="KOG2023">
    <property type="taxonomic scope" value="Eukaryota"/>
</dbReference>
<evidence type="ECO:0000256" key="5">
    <source>
        <dbReference type="ARBA" id="ARBA00022737"/>
    </source>
</evidence>
<gene>
    <name evidence="10" type="ORF">SPOG_02676</name>
</gene>
<dbReference type="EMBL" id="KE546991">
    <property type="protein sequence ID" value="EPY51504.1"/>
    <property type="molecule type" value="Genomic_DNA"/>
</dbReference>
<comment type="subcellular location">
    <subcellularLocation>
        <location evidence="2">Cytoplasm</location>
    </subcellularLocation>
    <subcellularLocation>
        <location evidence="1">Nucleus</location>
    </subcellularLocation>
</comment>
<dbReference type="Proteomes" id="UP000015464">
    <property type="component" value="Unassembled WGS sequence"/>
</dbReference>
<dbReference type="GeneID" id="25036998"/>
<evidence type="ECO:0000256" key="2">
    <source>
        <dbReference type="ARBA" id="ARBA00004496"/>
    </source>
</evidence>
<feature type="region of interest" description="Disordered" evidence="9">
    <location>
        <begin position="343"/>
        <end position="386"/>
    </location>
</feature>
<keyword evidence="7" id="KW-0539">Nucleus</keyword>
<dbReference type="InterPro" id="IPR040122">
    <property type="entry name" value="Importin_beta"/>
</dbReference>
<accession>S9VZ80</accession>
<evidence type="ECO:0000313" key="11">
    <source>
        <dbReference type="Proteomes" id="UP000015464"/>
    </source>
</evidence>
<evidence type="ECO:0000256" key="4">
    <source>
        <dbReference type="ARBA" id="ARBA00022490"/>
    </source>
</evidence>
<dbReference type="AlphaFoldDB" id="S9VZ80"/>
<evidence type="ECO:0000313" key="10">
    <source>
        <dbReference type="EMBL" id="EPY51504.1"/>
    </source>
</evidence>
<organism evidence="10 11">
    <name type="scientific">Schizosaccharomyces cryophilus (strain OY26 / ATCC MYA-4695 / CBS 11777 / NBRC 106824 / NRRL Y48691)</name>
    <name type="common">Fission yeast</name>
    <dbReference type="NCBI Taxonomy" id="653667"/>
    <lineage>
        <taxon>Eukaryota</taxon>
        <taxon>Fungi</taxon>
        <taxon>Dikarya</taxon>
        <taxon>Ascomycota</taxon>
        <taxon>Taphrinomycotina</taxon>
        <taxon>Schizosaccharomycetes</taxon>
        <taxon>Schizosaccharomycetales</taxon>
        <taxon>Schizosaccharomycetaceae</taxon>
        <taxon>Schizosaccharomyces</taxon>
    </lineage>
</organism>
<keyword evidence="6" id="KW-0653">Protein transport</keyword>
<dbReference type="GO" id="GO:0005737">
    <property type="term" value="C:cytoplasm"/>
    <property type="evidence" value="ECO:0007669"/>
    <property type="project" value="UniProtKB-SubCell"/>
</dbReference>
<evidence type="ECO:0000256" key="9">
    <source>
        <dbReference type="SAM" id="MobiDB-lite"/>
    </source>
</evidence>
<dbReference type="Pfam" id="PF13513">
    <property type="entry name" value="HEAT_EZ"/>
    <property type="match status" value="1"/>
</dbReference>
<feature type="compositionally biased region" description="Acidic residues" evidence="9">
    <location>
        <begin position="366"/>
        <end position="386"/>
    </location>
</feature>
<dbReference type="GO" id="GO:0006606">
    <property type="term" value="P:protein import into nucleus"/>
    <property type="evidence" value="ECO:0007669"/>
    <property type="project" value="InterPro"/>
</dbReference>
<dbReference type="PANTHER" id="PTHR10527">
    <property type="entry name" value="IMPORTIN BETA"/>
    <property type="match status" value="1"/>
</dbReference>
<dbReference type="HOGENOM" id="CLU_008136_1_0_1"/>
<dbReference type="Pfam" id="PF02985">
    <property type="entry name" value="HEAT"/>
    <property type="match status" value="1"/>
</dbReference>
<proteinExistence type="inferred from homology"/>
<dbReference type="InterPro" id="IPR011989">
    <property type="entry name" value="ARM-like"/>
</dbReference>
<evidence type="ECO:0000256" key="1">
    <source>
        <dbReference type="ARBA" id="ARBA00004123"/>
    </source>
</evidence>
<keyword evidence="4" id="KW-0963">Cytoplasm</keyword>
<dbReference type="STRING" id="653667.S9VZ80"/>
<dbReference type="OrthoDB" id="951172at2759"/>
<dbReference type="Gene3D" id="1.25.10.10">
    <property type="entry name" value="Leucine-rich Repeat Variant"/>
    <property type="match status" value="1"/>
</dbReference>
<sequence>MGDNPWVLQEQVLLELSEVIKNSLSEDSQTRAAALSLLEKTKDIPDVNNYLACILINGAELSVPIRSAAGLLLKNNLRVSNIELAHGLQSLNYTKSTVVRGLCDPQPLIRGISGNVITTLISRWGVSAWPEVLPQLMDMLSGSTSSTTQEGAFSALTKICEDSARELDRDFDGTRPLDFMIPRFIELARDGNPKIRTDALFCLNQFLLIQSQSLYAHIDTFLETCYSLATDPSPNVRKNVCQALVYLLDVRPDKIAPSLGSIVEYMLYSTQDMDQTVALEACEFWLAISEQPDLCSSLGPYLDKIIPMLLRGMVYSDMDLLLLGNDADDYNVEDRLEDIRPQHAKGKSRVTMDTEGPIGRQGAANDEFDELDEEDEDDEDEFDDEDEDADAFMDWNLRKCSAAALDALSSFWKQKLLDVILPHLKESLMSTDWKVQEAGVLALGAIAEGCMDGMIQYLPELYPYLLSLLESNKPLVRTITCWTLGRYSSWATCLDSEVDRQKYFIPLIEKLLRMVVDNNKKVQEAGCSAFAILEEQAGPALVPFLEPILTNFAFAFQKYQRKNLLILYDAVQTLADYVGPALNEKRYVELLMPPLLHKWSTLVDDDPNIFPLLECLSSVAVSLKDGFAPFAAETYARTFRMLRNTLYLIDASQGDPTIDVPDRDFLVTTLDLISGIIQALGSQIAPLIAQADPPMGQIIGVCAKDEVAEVRQSAYALLGDMCMFCFDQVRPYCDALLLDMLPQMQMPLLHVSASNNAIWSAGEMALQLGKDMQPWVKPLLERLIYIMQSGKANSTVLENVAITTGRLGMFNPELVAPHLEFFYQPWFEIIKTIGENEEKDSAFRGFCNILACNPQSLSYLLPMFVVCVAEYEKPSMELQDMFQKILQGSIEMFNGKAAWQASPEMLAQIQLRYGV</sequence>
<dbReference type="InterPro" id="IPR000357">
    <property type="entry name" value="HEAT"/>
</dbReference>
<dbReference type="RefSeq" id="XP_013024071.1">
    <property type="nucleotide sequence ID" value="XM_013168617.1"/>
</dbReference>
<protein>
    <submittedName>
        <fullName evidence="10">Karyopherin Kap104</fullName>
    </submittedName>
</protein>
<keyword evidence="3" id="KW-0813">Transport</keyword>
<dbReference type="GO" id="GO:0034399">
    <property type="term" value="C:nuclear periphery"/>
    <property type="evidence" value="ECO:0007669"/>
    <property type="project" value="EnsemblFungi"/>
</dbReference>
<evidence type="ECO:0000256" key="6">
    <source>
        <dbReference type="ARBA" id="ARBA00022927"/>
    </source>
</evidence>
<keyword evidence="11" id="KW-1185">Reference proteome</keyword>
<dbReference type="FunFam" id="1.25.10.10:FF:000028">
    <property type="entry name" value="Transportin-1 isoform 1"/>
    <property type="match status" value="1"/>
</dbReference>